<feature type="domain" description="Zn(2)-C6 fungal-type" evidence="3">
    <location>
        <begin position="185"/>
        <end position="214"/>
    </location>
</feature>
<keyword evidence="1" id="KW-0539">Nucleus</keyword>
<dbReference type="EMBL" id="RIBY02000154">
    <property type="protein sequence ID" value="KAH9845070.1"/>
    <property type="molecule type" value="Genomic_DNA"/>
</dbReference>
<dbReference type="OrthoDB" id="3794465at2759"/>
<dbReference type="Proteomes" id="UP001138500">
    <property type="component" value="Unassembled WGS sequence"/>
</dbReference>
<dbReference type="InterPro" id="IPR036864">
    <property type="entry name" value="Zn2-C6_fun-type_DNA-bd_sf"/>
</dbReference>
<feature type="compositionally biased region" description="Pro residues" evidence="2">
    <location>
        <begin position="129"/>
        <end position="147"/>
    </location>
</feature>
<feature type="compositionally biased region" description="Low complexity" evidence="2">
    <location>
        <begin position="23"/>
        <end position="32"/>
    </location>
</feature>
<dbReference type="CDD" id="cd00067">
    <property type="entry name" value="GAL4"/>
    <property type="match status" value="1"/>
</dbReference>
<dbReference type="PROSITE" id="PS50048">
    <property type="entry name" value="ZN2_CY6_FUNGAL_2"/>
    <property type="match status" value="1"/>
</dbReference>
<dbReference type="SMART" id="SM00066">
    <property type="entry name" value="GAL4"/>
    <property type="match status" value="1"/>
</dbReference>
<dbReference type="Gene3D" id="4.10.240.10">
    <property type="entry name" value="Zn(2)-C6 fungal-type DNA-binding domain"/>
    <property type="match status" value="1"/>
</dbReference>
<proteinExistence type="predicted"/>
<reference evidence="4 5" key="2">
    <citation type="journal article" date="2021" name="Curr. Genet.">
        <title>Genetic response to nitrogen starvation in the aggressive Eucalyptus foliar pathogen Teratosphaeria destructans.</title>
        <authorList>
            <person name="Havenga M."/>
            <person name="Wingfield B.D."/>
            <person name="Wingfield M.J."/>
            <person name="Dreyer L.L."/>
            <person name="Roets F."/>
            <person name="Aylward J."/>
        </authorList>
    </citation>
    <scope>NUCLEOTIDE SEQUENCE [LARGE SCALE GENOMIC DNA]</scope>
    <source>
        <strain evidence="4">CMW44962</strain>
    </source>
</reference>
<feature type="compositionally biased region" description="Low complexity" evidence="2">
    <location>
        <begin position="76"/>
        <end position="94"/>
    </location>
</feature>
<evidence type="ECO:0000256" key="1">
    <source>
        <dbReference type="ARBA" id="ARBA00023242"/>
    </source>
</evidence>
<comment type="caution">
    <text evidence="4">The sequence shown here is derived from an EMBL/GenBank/DDBJ whole genome shotgun (WGS) entry which is preliminary data.</text>
</comment>
<dbReference type="InterPro" id="IPR001138">
    <property type="entry name" value="Zn2Cys6_DnaBD"/>
</dbReference>
<protein>
    <submittedName>
        <fullName evidence="4">Transcriptional regulatory protein</fullName>
    </submittedName>
</protein>
<organism evidence="4 5">
    <name type="scientific">Teratosphaeria destructans</name>
    <dbReference type="NCBI Taxonomy" id="418781"/>
    <lineage>
        <taxon>Eukaryota</taxon>
        <taxon>Fungi</taxon>
        <taxon>Dikarya</taxon>
        <taxon>Ascomycota</taxon>
        <taxon>Pezizomycotina</taxon>
        <taxon>Dothideomycetes</taxon>
        <taxon>Dothideomycetidae</taxon>
        <taxon>Mycosphaerellales</taxon>
        <taxon>Teratosphaeriaceae</taxon>
        <taxon>Teratosphaeria</taxon>
    </lineage>
</organism>
<dbReference type="GO" id="GO:0008270">
    <property type="term" value="F:zinc ion binding"/>
    <property type="evidence" value="ECO:0007669"/>
    <property type="project" value="InterPro"/>
</dbReference>
<dbReference type="SUPFAM" id="SSF57701">
    <property type="entry name" value="Zn2/Cys6 DNA-binding domain"/>
    <property type="match status" value="1"/>
</dbReference>
<evidence type="ECO:0000313" key="5">
    <source>
        <dbReference type="Proteomes" id="UP001138500"/>
    </source>
</evidence>
<reference evidence="4 5" key="1">
    <citation type="journal article" date="2018" name="IMA Fungus">
        <title>IMA Genome-F 10: Nine draft genome sequences of Claviceps purpurea s.lat., including C. arundinis, C. humidiphila, and C. cf. spartinae, pseudomolecules for the pitch canker pathogen Fusarium circinatum, draft genome of Davidsoniella eucalypti, Grosmannia galeiformis, Quambalaria eucalypti, and Teratosphaeria destructans.</title>
        <authorList>
            <person name="Wingfield B.D."/>
            <person name="Liu M."/>
            <person name="Nguyen H.D."/>
            <person name="Lane F.A."/>
            <person name="Morgan S.W."/>
            <person name="De Vos L."/>
            <person name="Wilken P.M."/>
            <person name="Duong T.A."/>
            <person name="Aylward J."/>
            <person name="Coetzee M.P."/>
            <person name="Dadej K."/>
            <person name="De Beer Z.W."/>
            <person name="Findlay W."/>
            <person name="Havenga M."/>
            <person name="Kolarik M."/>
            <person name="Menzies J.G."/>
            <person name="Naidoo K."/>
            <person name="Pochopski O."/>
            <person name="Shoukouhi P."/>
            <person name="Santana Q.C."/>
            <person name="Seifert K.A."/>
            <person name="Soal N."/>
            <person name="Steenkamp E.T."/>
            <person name="Tatham C.T."/>
            <person name="van der Nest M.A."/>
            <person name="Wingfield M.J."/>
        </authorList>
    </citation>
    <scope>NUCLEOTIDE SEQUENCE [LARGE SCALE GENOMIC DNA]</scope>
    <source>
        <strain evidence="4">CMW44962</strain>
    </source>
</reference>
<dbReference type="AlphaFoldDB" id="A0A9W7T076"/>
<feature type="compositionally biased region" description="Basic and acidic residues" evidence="2">
    <location>
        <begin position="56"/>
        <end position="66"/>
    </location>
</feature>
<sequence>MADPNNHGDMPNRYPSPGGGGNPYYQHQPQHQHQPDQPRPMSHSHSHDPPPTSDQHLQEQLERDIGHPNAQQSPDHQQQQQQQQQQHQHQQQQQQHHHHHHQPQRVADDDDSQMRQDLTNMMQYAQPNNAPPPYPPPSMHMQPPPNPDQGHLPLGSVAYAQATGSPDAAPPNPLKQKERTKVSRACDECRRKKIRCDAVDETGATPCSNCARTGAAAPSAASP</sequence>
<dbReference type="Pfam" id="PF00172">
    <property type="entry name" value="Zn_clus"/>
    <property type="match status" value="1"/>
</dbReference>
<feature type="region of interest" description="Disordered" evidence="2">
    <location>
        <begin position="1"/>
        <end position="187"/>
    </location>
</feature>
<feature type="compositionally biased region" description="Basic and acidic residues" evidence="2">
    <location>
        <begin position="175"/>
        <end position="187"/>
    </location>
</feature>
<dbReference type="GO" id="GO:0000981">
    <property type="term" value="F:DNA-binding transcription factor activity, RNA polymerase II-specific"/>
    <property type="evidence" value="ECO:0007669"/>
    <property type="project" value="InterPro"/>
</dbReference>
<gene>
    <name evidence="4" type="ORF">Tdes44962_MAKER10495</name>
</gene>
<evidence type="ECO:0000256" key="2">
    <source>
        <dbReference type="SAM" id="MobiDB-lite"/>
    </source>
</evidence>
<keyword evidence="5" id="KW-1185">Reference proteome</keyword>
<feature type="region of interest" description="Disordered" evidence="2">
    <location>
        <begin position="201"/>
        <end position="223"/>
    </location>
</feature>
<evidence type="ECO:0000313" key="4">
    <source>
        <dbReference type="EMBL" id="KAH9845070.1"/>
    </source>
</evidence>
<name>A0A9W7T076_9PEZI</name>
<evidence type="ECO:0000259" key="3">
    <source>
        <dbReference type="PROSITE" id="PS50048"/>
    </source>
</evidence>
<accession>A0A9W7T076</accession>